<evidence type="ECO:0000256" key="1">
    <source>
        <dbReference type="ARBA" id="ARBA00022553"/>
    </source>
</evidence>
<keyword evidence="3 6" id="KW-0238">DNA-binding</keyword>
<dbReference type="GO" id="GO:0006355">
    <property type="term" value="P:regulation of DNA-templated transcription"/>
    <property type="evidence" value="ECO:0007669"/>
    <property type="project" value="InterPro"/>
</dbReference>
<organism evidence="10 11">
    <name type="scientific">Bifidobacterium bombi DSM 19703</name>
    <dbReference type="NCBI Taxonomy" id="1341695"/>
    <lineage>
        <taxon>Bacteria</taxon>
        <taxon>Bacillati</taxon>
        <taxon>Actinomycetota</taxon>
        <taxon>Actinomycetes</taxon>
        <taxon>Bifidobacteriales</taxon>
        <taxon>Bifidobacteriaceae</taxon>
        <taxon>Bifidobacterium</taxon>
    </lineage>
</organism>
<dbReference type="eggNOG" id="COG0745">
    <property type="taxonomic scope" value="Bacteria"/>
</dbReference>
<dbReference type="GO" id="GO:0005829">
    <property type="term" value="C:cytosol"/>
    <property type="evidence" value="ECO:0007669"/>
    <property type="project" value="TreeGrafter"/>
</dbReference>
<dbReference type="PROSITE" id="PS51755">
    <property type="entry name" value="OMPR_PHOB"/>
    <property type="match status" value="1"/>
</dbReference>
<dbReference type="CDD" id="cd00383">
    <property type="entry name" value="trans_reg_C"/>
    <property type="match status" value="1"/>
</dbReference>
<gene>
    <name evidence="10" type="ORF">BBOMB_0159</name>
</gene>
<protein>
    <submittedName>
        <fullName evidence="10">Two-component system response regulator</fullName>
        <ecNumber evidence="10">2.7.7.65</ecNumber>
    </submittedName>
</protein>
<dbReference type="Pfam" id="PF00486">
    <property type="entry name" value="Trans_reg_C"/>
    <property type="match status" value="1"/>
</dbReference>
<dbReference type="InterPro" id="IPR039420">
    <property type="entry name" value="WalR-like"/>
</dbReference>
<dbReference type="Gene3D" id="6.10.250.690">
    <property type="match status" value="1"/>
</dbReference>
<dbReference type="InterPro" id="IPR001867">
    <property type="entry name" value="OmpR/PhoB-type_DNA-bd"/>
</dbReference>
<evidence type="ECO:0000256" key="5">
    <source>
        <dbReference type="PROSITE-ProRule" id="PRU00169"/>
    </source>
</evidence>
<evidence type="ECO:0000256" key="7">
    <source>
        <dbReference type="SAM" id="MobiDB-lite"/>
    </source>
</evidence>
<dbReference type="Gene3D" id="3.40.50.2300">
    <property type="match status" value="1"/>
</dbReference>
<evidence type="ECO:0000313" key="11">
    <source>
        <dbReference type="Proteomes" id="UP000028730"/>
    </source>
</evidence>
<dbReference type="GO" id="GO:0000976">
    <property type="term" value="F:transcription cis-regulatory region binding"/>
    <property type="evidence" value="ECO:0007669"/>
    <property type="project" value="TreeGrafter"/>
</dbReference>
<dbReference type="SMART" id="SM00448">
    <property type="entry name" value="REC"/>
    <property type="match status" value="1"/>
</dbReference>
<dbReference type="InterPro" id="IPR016032">
    <property type="entry name" value="Sig_transdc_resp-reg_C-effctor"/>
</dbReference>
<dbReference type="Proteomes" id="UP000028730">
    <property type="component" value="Unassembled WGS sequence"/>
</dbReference>
<evidence type="ECO:0000256" key="3">
    <source>
        <dbReference type="ARBA" id="ARBA00023125"/>
    </source>
</evidence>
<dbReference type="GO" id="GO:0052621">
    <property type="term" value="F:diguanylate cyclase activity"/>
    <property type="evidence" value="ECO:0007669"/>
    <property type="project" value="UniProtKB-EC"/>
</dbReference>
<dbReference type="AlphaFoldDB" id="A0A080N3W6"/>
<dbReference type="InterPro" id="IPR036388">
    <property type="entry name" value="WH-like_DNA-bd_sf"/>
</dbReference>
<keyword evidence="10" id="KW-0548">Nucleotidyltransferase</keyword>
<evidence type="ECO:0000256" key="2">
    <source>
        <dbReference type="ARBA" id="ARBA00023015"/>
    </source>
</evidence>
<accession>A0A080N3W6</accession>
<feature type="domain" description="OmpR/PhoB-type" evidence="9">
    <location>
        <begin position="142"/>
        <end position="236"/>
    </location>
</feature>
<keyword evidence="2" id="KW-0805">Transcription regulation</keyword>
<keyword evidence="1 5" id="KW-0597">Phosphoprotein</keyword>
<dbReference type="PROSITE" id="PS50110">
    <property type="entry name" value="RESPONSE_REGULATORY"/>
    <property type="match status" value="1"/>
</dbReference>
<feature type="DNA-binding region" description="OmpR/PhoB-type" evidence="6">
    <location>
        <begin position="142"/>
        <end position="236"/>
    </location>
</feature>
<dbReference type="GO" id="GO:0032993">
    <property type="term" value="C:protein-DNA complex"/>
    <property type="evidence" value="ECO:0007669"/>
    <property type="project" value="TreeGrafter"/>
</dbReference>
<feature type="modified residue" description="4-aspartylphosphate" evidence="5">
    <location>
        <position position="62"/>
    </location>
</feature>
<evidence type="ECO:0000313" key="10">
    <source>
        <dbReference type="EMBL" id="KFF30845.1"/>
    </source>
</evidence>
<dbReference type="InterPro" id="IPR001789">
    <property type="entry name" value="Sig_transdc_resp-reg_receiver"/>
</dbReference>
<dbReference type="Pfam" id="PF00072">
    <property type="entry name" value="Response_reg"/>
    <property type="match status" value="1"/>
</dbReference>
<keyword evidence="11" id="KW-1185">Reference proteome</keyword>
<keyword evidence="4" id="KW-0804">Transcription</keyword>
<dbReference type="GO" id="GO:0000156">
    <property type="term" value="F:phosphorelay response regulator activity"/>
    <property type="evidence" value="ECO:0007669"/>
    <property type="project" value="TreeGrafter"/>
</dbReference>
<evidence type="ECO:0000259" key="8">
    <source>
        <dbReference type="PROSITE" id="PS50110"/>
    </source>
</evidence>
<dbReference type="EC" id="2.7.7.65" evidence="10"/>
<comment type="caution">
    <text evidence="10">The sequence shown here is derived from an EMBL/GenBank/DDBJ whole genome shotgun (WGS) entry which is preliminary data.</text>
</comment>
<reference evidence="10 11" key="1">
    <citation type="journal article" date="2014" name="Appl. Environ. Microbiol.">
        <title>Genomic encyclopedia of type strains of the genus Bifidobacterium.</title>
        <authorList>
            <person name="Milani C."/>
            <person name="Lugli G.A."/>
            <person name="Duranti S."/>
            <person name="Turroni F."/>
            <person name="Bottacini F."/>
            <person name="Mangifesta M."/>
            <person name="Sanchez B."/>
            <person name="Viappiani A."/>
            <person name="Mancabelli L."/>
            <person name="Taminiau B."/>
            <person name="Delcenserie V."/>
            <person name="Barrangou R."/>
            <person name="Margolles A."/>
            <person name="van Sinderen D."/>
            <person name="Ventura M."/>
        </authorList>
    </citation>
    <scope>NUCLEOTIDE SEQUENCE [LARGE SCALE GENOMIC DNA]</scope>
    <source>
        <strain evidence="10 11">DSM 19703</strain>
    </source>
</reference>
<dbReference type="PANTHER" id="PTHR48111">
    <property type="entry name" value="REGULATOR OF RPOS"/>
    <property type="match status" value="1"/>
</dbReference>
<evidence type="ECO:0000256" key="6">
    <source>
        <dbReference type="PROSITE-ProRule" id="PRU01091"/>
    </source>
</evidence>
<feature type="domain" description="Response regulatory" evidence="8">
    <location>
        <begin position="13"/>
        <end position="126"/>
    </location>
</feature>
<dbReference type="STRING" id="1341695.BBOMB_0159"/>
<dbReference type="SUPFAM" id="SSF46894">
    <property type="entry name" value="C-terminal effector domain of the bipartite response regulators"/>
    <property type="match status" value="1"/>
</dbReference>
<dbReference type="PANTHER" id="PTHR48111:SF4">
    <property type="entry name" value="DNA-BINDING DUAL TRANSCRIPTIONAL REGULATOR OMPR"/>
    <property type="match status" value="1"/>
</dbReference>
<dbReference type="EMBL" id="ATLK01000001">
    <property type="protein sequence ID" value="KFF30845.1"/>
    <property type="molecule type" value="Genomic_DNA"/>
</dbReference>
<dbReference type="SMART" id="SM00862">
    <property type="entry name" value="Trans_reg_C"/>
    <property type="match status" value="1"/>
</dbReference>
<dbReference type="InterPro" id="IPR011006">
    <property type="entry name" value="CheY-like_superfamily"/>
</dbReference>
<sequence>MDSGLAQHTDPVTILVVEDEPDLATAIAQRIAAKGWRARVASDGASAVRAARTIKPDLVIMDIMLPIMDGITATRHIVEERPVPVLMLTARDGEADKINGLNAGADDYMTKPFSPRELIARCEALLRRVKRASIIAQNNAHEQVLDFGSLVINPGERTVTLNGEPIHLTPTEFDLLVTLARKPKTVFKRDELLKSIWNWYDSSTTRTVDSHVKALRHKIGTARIRTTHGVGYAFIPPDDGEDDSSWMHQTGGSRDGETAKEGGALPDSRTMPNGTIPSYDTPGF</sequence>
<evidence type="ECO:0000256" key="4">
    <source>
        <dbReference type="ARBA" id="ARBA00023163"/>
    </source>
</evidence>
<name>A0A080N3W6_9BIFI</name>
<dbReference type="SUPFAM" id="SSF52172">
    <property type="entry name" value="CheY-like"/>
    <property type="match status" value="1"/>
</dbReference>
<dbReference type="Gene3D" id="1.10.10.10">
    <property type="entry name" value="Winged helix-like DNA-binding domain superfamily/Winged helix DNA-binding domain"/>
    <property type="match status" value="1"/>
</dbReference>
<feature type="region of interest" description="Disordered" evidence="7">
    <location>
        <begin position="237"/>
        <end position="284"/>
    </location>
</feature>
<keyword evidence="10" id="KW-0808">Transferase</keyword>
<dbReference type="OrthoDB" id="5511894at2"/>
<evidence type="ECO:0000259" key="9">
    <source>
        <dbReference type="PROSITE" id="PS51755"/>
    </source>
</evidence>
<proteinExistence type="predicted"/>